<dbReference type="Gene3D" id="3.40.50.2000">
    <property type="entry name" value="Glycogen Phosphorylase B"/>
    <property type="match status" value="2"/>
</dbReference>
<dbReference type="CDD" id="cd03784">
    <property type="entry name" value="GT1_Gtf-like"/>
    <property type="match status" value="1"/>
</dbReference>
<evidence type="ECO:0000313" key="5">
    <source>
        <dbReference type="Proteomes" id="UP000653305"/>
    </source>
</evidence>
<dbReference type="GO" id="GO:0008194">
    <property type="term" value="F:UDP-glycosyltransferase activity"/>
    <property type="evidence" value="ECO:0007669"/>
    <property type="project" value="InterPro"/>
</dbReference>
<keyword evidence="3 4" id="KW-0808">Transferase</keyword>
<dbReference type="PANTHER" id="PTHR48045:SF11">
    <property type="entry name" value="UDP-GLYCOSYLTRANSFERASE 72B1"/>
    <property type="match status" value="1"/>
</dbReference>
<dbReference type="OrthoDB" id="897106at2759"/>
<dbReference type="InterPro" id="IPR002213">
    <property type="entry name" value="UDP_glucos_trans"/>
</dbReference>
<gene>
    <name evidence="4" type="ORF">PHJA_000668000</name>
</gene>
<dbReference type="AlphaFoldDB" id="A0A830BLY7"/>
<keyword evidence="2" id="KW-0328">Glycosyltransferase</keyword>
<sequence>MGRCPPVYPIGPLIRTGFESESDSSVCLKWLDDQPLQSVLYVAFGSYWTLSPEQLTELAMGLEMSEQRFLWVVRRPEIEINPNRFMERTKGRGLVVWSWAPQLRIRSHGSIGGFLTHCGWSSILESVAFGVPMIAWPLIFDQKMNAVFVGDGLKAGIRVEKNENGIVERGHISLLVKKLMGSEEGKRIRERIMDIKIAAQKAVSKEGSSTLAQVVKSWSSEN</sequence>
<dbReference type="Pfam" id="PF00201">
    <property type="entry name" value="UDPGT"/>
    <property type="match status" value="1"/>
</dbReference>
<dbReference type="Proteomes" id="UP000653305">
    <property type="component" value="Unassembled WGS sequence"/>
</dbReference>
<evidence type="ECO:0000256" key="2">
    <source>
        <dbReference type="ARBA" id="ARBA00022676"/>
    </source>
</evidence>
<reference evidence="4" key="1">
    <citation type="submission" date="2020-07" db="EMBL/GenBank/DDBJ databases">
        <title>Ethylene signaling mediates host invasion by parasitic plants.</title>
        <authorList>
            <person name="Yoshida S."/>
        </authorList>
    </citation>
    <scope>NUCLEOTIDE SEQUENCE</scope>
    <source>
        <strain evidence="4">Okayama</strain>
    </source>
</reference>
<dbReference type="PANTHER" id="PTHR48045">
    <property type="entry name" value="UDP-GLYCOSYLTRANSFERASE 72B1"/>
    <property type="match status" value="1"/>
</dbReference>
<dbReference type="FunFam" id="3.40.50.2000:FF:000060">
    <property type="entry name" value="Glycosyltransferase"/>
    <property type="match status" value="1"/>
</dbReference>
<evidence type="ECO:0000256" key="3">
    <source>
        <dbReference type="ARBA" id="ARBA00022679"/>
    </source>
</evidence>
<evidence type="ECO:0000313" key="4">
    <source>
        <dbReference type="EMBL" id="GFP85243.1"/>
    </source>
</evidence>
<protein>
    <submittedName>
        <fullName evidence="4">Hydroquinone glucosyltransferase</fullName>
    </submittedName>
</protein>
<keyword evidence="5" id="KW-1185">Reference proteome</keyword>
<accession>A0A830BLY7</accession>
<dbReference type="GO" id="GO:0016138">
    <property type="term" value="P:glycoside biosynthetic process"/>
    <property type="evidence" value="ECO:0007669"/>
    <property type="project" value="UniProtKB-ARBA"/>
</dbReference>
<proteinExistence type="inferred from homology"/>
<dbReference type="SUPFAM" id="SSF53756">
    <property type="entry name" value="UDP-Glycosyltransferase/glycogen phosphorylase"/>
    <property type="match status" value="1"/>
</dbReference>
<dbReference type="EMBL" id="BMAC01000101">
    <property type="protein sequence ID" value="GFP85243.1"/>
    <property type="molecule type" value="Genomic_DNA"/>
</dbReference>
<comment type="caution">
    <text evidence="4">The sequence shown here is derived from an EMBL/GenBank/DDBJ whole genome shotgun (WGS) entry which is preliminary data.</text>
</comment>
<name>A0A830BLY7_9LAMI</name>
<organism evidence="4 5">
    <name type="scientific">Phtheirospermum japonicum</name>
    <dbReference type="NCBI Taxonomy" id="374723"/>
    <lineage>
        <taxon>Eukaryota</taxon>
        <taxon>Viridiplantae</taxon>
        <taxon>Streptophyta</taxon>
        <taxon>Embryophyta</taxon>
        <taxon>Tracheophyta</taxon>
        <taxon>Spermatophyta</taxon>
        <taxon>Magnoliopsida</taxon>
        <taxon>eudicotyledons</taxon>
        <taxon>Gunneridae</taxon>
        <taxon>Pentapetalae</taxon>
        <taxon>asterids</taxon>
        <taxon>lamiids</taxon>
        <taxon>Lamiales</taxon>
        <taxon>Orobanchaceae</taxon>
        <taxon>Orobanchaceae incertae sedis</taxon>
        <taxon>Phtheirospermum</taxon>
    </lineage>
</organism>
<evidence type="ECO:0000256" key="1">
    <source>
        <dbReference type="ARBA" id="ARBA00009995"/>
    </source>
</evidence>
<comment type="similarity">
    <text evidence="1">Belongs to the UDP-glycosyltransferase family.</text>
</comment>